<feature type="region of interest" description="Disordered" evidence="1">
    <location>
        <begin position="1"/>
        <end position="51"/>
    </location>
</feature>
<accession>A0A8H4J1Z0</accession>
<dbReference type="AlphaFoldDB" id="A0A8H4J1Z0"/>
<name>A0A8H4J1Z0_9PEZI</name>
<evidence type="ECO:0000259" key="2">
    <source>
        <dbReference type="Pfam" id="PF25545"/>
    </source>
</evidence>
<reference evidence="3 5" key="1">
    <citation type="submission" date="2020-04" db="EMBL/GenBank/DDBJ databases">
        <title>Genome Assembly and Annotation of Botryosphaeria dothidea sdau 11-99, a Latent Pathogen of Apple Fruit Ring Rot in China.</title>
        <authorList>
            <person name="Yu C."/>
            <person name="Diao Y."/>
            <person name="Lu Q."/>
            <person name="Zhao J."/>
            <person name="Cui S."/>
            <person name="Peng C."/>
            <person name="He B."/>
            <person name="Liu H."/>
        </authorList>
    </citation>
    <scope>NUCLEOTIDE SEQUENCE [LARGE SCALE GENOMIC DNA]</scope>
    <source>
        <strain evidence="5">sdau11-99</strain>
        <strain evidence="3">Sdau11-99</strain>
    </source>
</reference>
<dbReference type="Pfam" id="PF25545">
    <property type="entry name" value="DUF7924"/>
    <property type="match status" value="1"/>
</dbReference>
<sequence>MSATHTPPSRLPDKASDSGIGKSGSQSSPSVPNTAISSPKGSRLAKPADPDFEPAVLTRRGIILGRGRLPVLKPWFHFGTPPPPSERVCDFYGSLPGLAATTVWLEGQDAFVEVVLQEYRSMHTLGENEAEFAAYAIKDLLKREPRHAELSDTERIWRCERKIEFSSKPEDFWLEPPVLHPALKTYHFSLRPDCSYWVSLQAFNPEYRTLVKSFVSVRQNRILCPYLTIEFKKNEKTVSQATVQVAASAAIALYNRYRLKLQRLEATGSVWTDEHRSHLRHYGLVLAGRGYQFWCMEANLDLHDGSWRGCCMFKLLQSECESRANVRHFIDWINEIHHWGLTAHALSCEDDIKHSIQKAGGGARTSLG</sequence>
<dbReference type="OrthoDB" id="5426911at2759"/>
<feature type="domain" description="DUF7924" evidence="2">
    <location>
        <begin position="191"/>
        <end position="259"/>
    </location>
</feature>
<proteinExistence type="predicted"/>
<feature type="compositionally biased region" description="Polar residues" evidence="1">
    <location>
        <begin position="23"/>
        <end position="40"/>
    </location>
</feature>
<dbReference type="EMBL" id="WWBZ02000008">
    <property type="protein sequence ID" value="KAF4311903.1"/>
    <property type="molecule type" value="Genomic_DNA"/>
</dbReference>
<dbReference type="InterPro" id="IPR057684">
    <property type="entry name" value="DUF7924"/>
</dbReference>
<evidence type="ECO:0000313" key="3">
    <source>
        <dbReference type="EMBL" id="KAF4310444.1"/>
    </source>
</evidence>
<comment type="caution">
    <text evidence="3">The sequence shown here is derived from an EMBL/GenBank/DDBJ whole genome shotgun (WGS) entry which is preliminary data.</text>
</comment>
<protein>
    <recommendedName>
        <fullName evidence="2">DUF7924 domain-containing protein</fullName>
    </recommendedName>
</protein>
<evidence type="ECO:0000313" key="5">
    <source>
        <dbReference type="Proteomes" id="UP000572817"/>
    </source>
</evidence>
<evidence type="ECO:0000256" key="1">
    <source>
        <dbReference type="SAM" id="MobiDB-lite"/>
    </source>
</evidence>
<keyword evidence="5" id="KW-1185">Reference proteome</keyword>
<organism evidence="3 5">
    <name type="scientific">Botryosphaeria dothidea</name>
    <dbReference type="NCBI Taxonomy" id="55169"/>
    <lineage>
        <taxon>Eukaryota</taxon>
        <taxon>Fungi</taxon>
        <taxon>Dikarya</taxon>
        <taxon>Ascomycota</taxon>
        <taxon>Pezizomycotina</taxon>
        <taxon>Dothideomycetes</taxon>
        <taxon>Dothideomycetes incertae sedis</taxon>
        <taxon>Botryosphaeriales</taxon>
        <taxon>Botryosphaeriaceae</taxon>
        <taxon>Botryosphaeria</taxon>
    </lineage>
</organism>
<evidence type="ECO:0000313" key="4">
    <source>
        <dbReference type="EMBL" id="KAF4311903.1"/>
    </source>
</evidence>
<dbReference type="Proteomes" id="UP000572817">
    <property type="component" value="Unassembled WGS sequence"/>
</dbReference>
<dbReference type="EMBL" id="WWBZ02000015">
    <property type="protein sequence ID" value="KAF4310444.1"/>
    <property type="molecule type" value="Genomic_DNA"/>
</dbReference>
<gene>
    <name evidence="4" type="ORF">GTA08_BOTSDO12646</name>
    <name evidence="3" type="ORF">GTA08_BOTSDO14016</name>
</gene>